<feature type="compositionally biased region" description="Polar residues" evidence="6">
    <location>
        <begin position="108"/>
        <end position="117"/>
    </location>
</feature>
<feature type="compositionally biased region" description="Basic and acidic residues" evidence="6">
    <location>
        <begin position="2543"/>
        <end position="2557"/>
    </location>
</feature>
<feature type="compositionally biased region" description="Basic and acidic residues" evidence="6">
    <location>
        <begin position="2100"/>
        <end position="2113"/>
    </location>
</feature>
<feature type="compositionally biased region" description="Low complexity" evidence="6">
    <location>
        <begin position="996"/>
        <end position="1009"/>
    </location>
</feature>
<feature type="compositionally biased region" description="Basic and acidic residues" evidence="6">
    <location>
        <begin position="181"/>
        <end position="194"/>
    </location>
</feature>
<gene>
    <name evidence="8" type="primary">LOC101076575</name>
</gene>
<feature type="compositionally biased region" description="Basic residues" evidence="6">
    <location>
        <begin position="817"/>
        <end position="827"/>
    </location>
</feature>
<feature type="compositionally biased region" description="Acidic residues" evidence="6">
    <location>
        <begin position="2011"/>
        <end position="2032"/>
    </location>
</feature>
<feature type="compositionally biased region" description="Basic and acidic residues" evidence="6">
    <location>
        <begin position="828"/>
        <end position="844"/>
    </location>
</feature>
<dbReference type="STRING" id="31033.ENSTRUP00000048003"/>
<feature type="compositionally biased region" description="Polar residues" evidence="6">
    <location>
        <begin position="2670"/>
        <end position="2680"/>
    </location>
</feature>
<feature type="region of interest" description="Disordered" evidence="6">
    <location>
        <begin position="982"/>
        <end position="1012"/>
    </location>
</feature>
<protein>
    <submittedName>
        <fullName evidence="8">Uncharacterized LOC101076575</fullName>
    </submittedName>
</protein>
<keyword evidence="3" id="KW-0863">Zinc-finger</keyword>
<dbReference type="RefSeq" id="XP_029696030.1">
    <property type="nucleotide sequence ID" value="XM_029840170.1"/>
</dbReference>
<feature type="compositionally biased region" description="Basic and acidic residues" evidence="6">
    <location>
        <begin position="1273"/>
        <end position="1286"/>
    </location>
</feature>
<dbReference type="Proteomes" id="UP000005226">
    <property type="component" value="Chromosome 8"/>
</dbReference>
<feature type="compositionally biased region" description="Basic and acidic residues" evidence="6">
    <location>
        <begin position="3082"/>
        <end position="3092"/>
    </location>
</feature>
<feature type="compositionally biased region" description="Low complexity" evidence="6">
    <location>
        <begin position="166"/>
        <end position="179"/>
    </location>
</feature>
<feature type="region of interest" description="Disordered" evidence="6">
    <location>
        <begin position="98"/>
        <end position="223"/>
    </location>
</feature>
<evidence type="ECO:0000256" key="1">
    <source>
        <dbReference type="ARBA" id="ARBA00004123"/>
    </source>
</evidence>
<keyword evidence="4" id="KW-0862">Zinc</keyword>
<dbReference type="Gene3D" id="3.30.70.330">
    <property type="match status" value="2"/>
</dbReference>
<feature type="compositionally biased region" description="Polar residues" evidence="6">
    <location>
        <begin position="212"/>
        <end position="223"/>
    </location>
</feature>
<feature type="compositionally biased region" description="Basic and acidic residues" evidence="6">
    <location>
        <begin position="2754"/>
        <end position="2787"/>
    </location>
</feature>
<accession>A0A3B5K3U9</accession>
<evidence type="ECO:0000313" key="9">
    <source>
        <dbReference type="Proteomes" id="UP000005226"/>
    </source>
</evidence>
<evidence type="ECO:0000259" key="7">
    <source>
        <dbReference type="PROSITE" id="PS50171"/>
    </source>
</evidence>
<feature type="compositionally biased region" description="Basic and acidic residues" evidence="6">
    <location>
        <begin position="118"/>
        <end position="130"/>
    </location>
</feature>
<feature type="compositionally biased region" description="Polar residues" evidence="6">
    <location>
        <begin position="13"/>
        <end position="27"/>
    </location>
</feature>
<feature type="region of interest" description="Disordered" evidence="6">
    <location>
        <begin position="1136"/>
        <end position="1311"/>
    </location>
</feature>
<organism evidence="8 9">
    <name type="scientific">Takifugu rubripes</name>
    <name type="common">Japanese pufferfish</name>
    <name type="synonym">Fugu rubripes</name>
    <dbReference type="NCBI Taxonomy" id="31033"/>
    <lineage>
        <taxon>Eukaryota</taxon>
        <taxon>Metazoa</taxon>
        <taxon>Chordata</taxon>
        <taxon>Craniata</taxon>
        <taxon>Vertebrata</taxon>
        <taxon>Euteleostomi</taxon>
        <taxon>Actinopterygii</taxon>
        <taxon>Neopterygii</taxon>
        <taxon>Teleostei</taxon>
        <taxon>Neoteleostei</taxon>
        <taxon>Acanthomorphata</taxon>
        <taxon>Eupercaria</taxon>
        <taxon>Tetraodontiformes</taxon>
        <taxon>Tetradontoidea</taxon>
        <taxon>Tetraodontidae</taxon>
        <taxon>Takifugu</taxon>
    </lineage>
</organism>
<name>A0A3B5K3U9_TAKRU</name>
<feature type="compositionally biased region" description="Polar residues" evidence="6">
    <location>
        <begin position="404"/>
        <end position="415"/>
    </location>
</feature>
<feature type="compositionally biased region" description="Low complexity" evidence="6">
    <location>
        <begin position="35"/>
        <end position="52"/>
    </location>
</feature>
<dbReference type="PANTHER" id="PTHR15491:SF9">
    <property type="entry name" value="CIP1-INTERACTING ZINC FINGER PROTEIN"/>
    <property type="match status" value="1"/>
</dbReference>
<feature type="compositionally biased region" description="Polar residues" evidence="6">
    <location>
        <begin position="535"/>
        <end position="552"/>
    </location>
</feature>
<feature type="region of interest" description="Disordered" evidence="6">
    <location>
        <begin position="2006"/>
        <end position="2263"/>
    </location>
</feature>
<feature type="compositionally biased region" description="Polar residues" evidence="6">
    <location>
        <begin position="286"/>
        <end position="310"/>
    </location>
</feature>
<feature type="compositionally biased region" description="Acidic residues" evidence="6">
    <location>
        <begin position="2334"/>
        <end position="2348"/>
    </location>
</feature>
<feature type="compositionally biased region" description="Acidic residues" evidence="6">
    <location>
        <begin position="2859"/>
        <end position="2873"/>
    </location>
</feature>
<evidence type="ECO:0000256" key="3">
    <source>
        <dbReference type="ARBA" id="ARBA00022771"/>
    </source>
</evidence>
<feature type="compositionally biased region" description="Basic residues" evidence="6">
    <location>
        <begin position="2598"/>
        <end position="2613"/>
    </location>
</feature>
<dbReference type="Gene3D" id="3.30.160.60">
    <property type="entry name" value="Classic Zinc Finger"/>
    <property type="match status" value="1"/>
</dbReference>
<feature type="compositionally biased region" description="Basic and acidic residues" evidence="6">
    <location>
        <begin position="335"/>
        <end position="347"/>
    </location>
</feature>
<feature type="compositionally biased region" description="Basic and acidic residues" evidence="6">
    <location>
        <begin position="912"/>
        <end position="929"/>
    </location>
</feature>
<feature type="compositionally biased region" description="Basic and acidic residues" evidence="6">
    <location>
        <begin position="2177"/>
        <end position="2197"/>
    </location>
</feature>
<feature type="compositionally biased region" description="Basic and acidic residues" evidence="6">
    <location>
        <begin position="3043"/>
        <end position="3063"/>
    </location>
</feature>
<feature type="region of interest" description="Disordered" evidence="6">
    <location>
        <begin position="2291"/>
        <end position="2721"/>
    </location>
</feature>
<feature type="compositionally biased region" description="Basic and acidic residues" evidence="6">
    <location>
        <begin position="804"/>
        <end position="816"/>
    </location>
</feature>
<feature type="compositionally biased region" description="Basic and acidic residues" evidence="6">
    <location>
        <begin position="2813"/>
        <end position="2834"/>
    </location>
</feature>
<reference evidence="8" key="2">
    <citation type="submission" date="2025-08" db="UniProtKB">
        <authorList>
            <consortium name="Ensembl"/>
        </authorList>
    </citation>
    <scope>IDENTIFICATION</scope>
</reference>
<feature type="compositionally biased region" description="Low complexity" evidence="6">
    <location>
        <begin position="2080"/>
        <end position="2096"/>
    </location>
</feature>
<feature type="compositionally biased region" description="Low complexity" evidence="6">
    <location>
        <begin position="1098"/>
        <end position="1110"/>
    </location>
</feature>
<feature type="compositionally biased region" description="Polar residues" evidence="6">
    <location>
        <begin position="2136"/>
        <end position="2151"/>
    </location>
</feature>
<dbReference type="PROSITE" id="PS00018">
    <property type="entry name" value="EF_HAND_1"/>
    <property type="match status" value="1"/>
</dbReference>
<sequence length="3191" mass="355471">MSHHQYNHYASGRPTSAQRQYDHSSMQSEREHRWGSNLGPGSSYGSSGASSSRVERSDRGIPSLLSQTVSYRPEQSRTSMDDIDERAVEIQISRAREEVKGYGKHQPTDQGTRFTTTQREEFHSTGREMHYPMSSSSASGQHRRSDVDSDGSAWTSSYERPASDNSEFYSSSAFKYASSGDSRHNTRREREGEMHSGAGSKDYDYAGREMPSVSTSESSIPKYSPQSAADILLFFGLEKEDLNELKSYPEDQLTPANLPFILRQIRIKKEKTAAGGQKNPYPDPRATTSGSGLESHGMSSSTAASHKGMSSSGVLQSKVIDYGHVSRYTGGITDEVGRTGDSGHDESGSMLLRDPYSHGRDQQEPLQKNRTEMKSAALGASHDQESSVTSQSSLYRSVLNSVDPQTRQLQPSQEVFSPYSLKDTGGGILKSKASKLAPSKELEADRPPTKTIQPAFKPTSKGHGMSPTVTGVVLFDSKNRDAKTQNKSQVKVPTGAEQFKKQQAQEQPQIQRQVQEQPQIHRQVQEQPQIHRQVQEQPQIHRQVQEQPQIHRQAQEQPQTQHQPVDQQLKLLQQQQPKVQQPNQPGFQPGQATWLPAFSSSRLVSHNPGLGASPAMGNPAFIPRGPPVVIPPSALPQMMNFGHPNVKMATSSGPSAEKLEASSSQPTLAMMYDYAATSPKSFPHTCSLCKTECIRMKDWIAHQNTVLHLTNCKLLRTRYPNWDGEITLGERIAKDDSKPSTSQDRHQREKHESSSRSRSRSGSRSRSNSSSHQHRYRGYESRRKGRSRSPYSSRYSRRSQSSSPERRSPRRRDDRHHLMRRRQSSPRRSHEWRYSLRRSEESSPLRRSRERRWLSRRSEEFSPPRRSRERRWLSRRSEESPPPGRSRERRRSSRSEEQSPPRRSHERRRSPRRSEEQSPSRRRDRRSSTKESSPQRISTTAEKLARKLLDNSEVKSLTQQSDLEAVVKTLAPALLAELVKMKPSTSTSRAKKDSTSETSQQKSKSNKSSPARTVRLGRIYSVLSHCDVNSALEEFGKTESLVLHRSAQQAVVLFEKEDDAEKLRMVPSFEVNGVEVHVMRDRETQPTDKKTPAKEKPSVVAASASKTATTGKIAAQATADMDQKSQNTSKALITKAKKTGKAVKSGTQLPKAAEKEAVVSQKTPAESSSPDGKSEQTPETGNKKSEVVGKDTGLVSQSKDGTAVKAKPVLEAKIAKTQTPSDPSGSLDGTGSTASDDQPQTGDNEQKSLKMESEVDKLTEMDSTGKKPSPSCKKLETTSEKVKDETSMDATEPVRTSKDVKSDESGSAAIKEGNVTTEVVASGKTDDEHIEGQPAVSTAVTPSTQKGLINAQAASTYSTADAPLTVGEVIEKHLDIKQIVCLKWKTCQSQRFFQLGLKPMLITGLPEYHDGCYKMEDVVQLLVPFGFQHGDNNIYIVPQIRMAFVKMPTMESVHNLITKARGEERMTFKGAKISFHALGFDNPSSPYGFYTLLMRLMNFHVTDDGSSLVYIDNISLSESKDLRETLKKIGCVKNFLPLLNKLFIEFESVYDADRLGVWYSLLKKPPGHILHREKTPISSCTSPSPKLPEQALPDSTEAVTWATVPSIKSGIPQGSAAPFWIPLKSSPYLFPTISPWFNIPDYLTVTGMDSIKAARSRGSNIIMLTGLQESFYTHQNVAQLVWQYFPEPGIQTLYYNIIVLPLQRRAFVFFPDWTACSNFVQDHVSKPVSLNGNALSVHFVTEPMSLEFSEEMLYKTAMKLCNARVSEMEALEERLLCVEINEAAVHVTQIVLDVVASIAPFVSFLMLGNRICIEMAQPSGVTQVLEVYKSKTELLNQKQMFSDTVQRVENLKSFKQRLQDHGKLRITFECDLLSFDFPSPKNPKTEPPTCEMVENDSKLVLHSSSDLPNVAMNEEGEKPGVEMGKDWGSAPETKDEIKERISAATLHSTADETSDISIEKRCNAPSSPSEEAAATHGRMAEEPQCGEMNRDILKVITETVCQPKLEKEMTMEEENTTQEEITDDMDQEDFNMDDFVTVDEVGADVEDIPAHSSSSTSSTKRRKRTCSRASSSGKQKPTRSSNDSKGSSSSLSLSSSAPKLNEESCHSPKKPADSPEPNKSLDNPSVSDCRSKTSRETFPSSAKETGTGSDDSSVKVFIETQPEQHQEKLVDCAVVTSDHKEAAESSEAEKLPIHKQEEEQEDGENYQILDSFEEQTDGTLDDEDEHGSSLTQPIEPGVSVDEGKTHPGGNVDMSVDVSVPEDPAASALEDIQVQHGSLSVKQLSEGEKNLVVEKSNESAVGDEAIKDGESNKQNELEGSGKDQLPQDPKSPEKDEFEQEIFEILDTIDEATAPQDDNQTPNDQLEKHISHQKEGPTVSSQTESESDKDIRTRKRRTTSRKHDENSKKMGLTSTSEGESPLKQRMAKKYDTRGKVDTSAQRFKKDKEVTKEMELEEDAQNATTSGRPVRRRSARGKKDDKLTPTPTETSETPITDEETPYKILDSVDEETPDDEAKVTRSTRGKRERANKNDALRTPARRRHTAAREAREGSEKKLPEDQETPSPGGEVTGEVCHKDATYKILDSVEDEVVEESPAPTRPRKRGRPKKMVKTKKEKQPLKDDASEKLMKEEELYQVIDSVEDETADDQLVPGRPESSGTEEAPKIGDEQTGDGTSVTGSTKNQEEEQQEPPYQLVDSVITEAVSAETEDTSTCPTAAEASDSIAVTTVNETVSNLGVRGVSAAGEGSGTSNNSSRTERDQEDKPGTKSKTDPLKPEEESQLETPERNTLDTMVNLDEVSEEEENYPDDTAEEEELRKRPADSKEKHERKLREKPRTSTRAQRSRSQEDRGGDGSSRSMDEEREEQDEDSVEEDTKELLTLDEVGADEPEEERATESQDKDDITETELQSLVTLDEVVEEDDKMVEQNSAETHPLREEDQSVDFLNPETLVTIDEAGGEDKEEQEQKHSGKRKLDTETEENPNFVTLDEVGEEEEEKISPRARGRPRKRTRQTPVKVRRSVRGKNVTSKDEEEKEAASVQPATSPEKDESSLSTGSRREPQKTEVKAASAEPQPGNQKLEGCLEGDRSRTDIKAANKQRRKLTGPEAKRACSQSPGVRSSFRLPEFKPNNPLGQEFVVPTSGFFCNLCLVFYRNKKTAREVHCSSRRHYDNLQKYYREIEQNSRQSSQSSISE</sequence>
<reference evidence="8 9" key="1">
    <citation type="journal article" date="2011" name="Genome Biol. Evol.">
        <title>Integration of the genetic map and genome assembly of fugu facilitates insights into distinct features of genome evolution in teleosts and mammals.</title>
        <authorList>
            <person name="Kai W."/>
            <person name="Kikuchi K."/>
            <person name="Tohari S."/>
            <person name="Chew A.K."/>
            <person name="Tay A."/>
            <person name="Fujiwara A."/>
            <person name="Hosoya S."/>
            <person name="Suetake H."/>
            <person name="Naruse K."/>
            <person name="Brenner S."/>
            <person name="Suzuki Y."/>
            <person name="Venkatesh B."/>
        </authorList>
    </citation>
    <scope>NUCLEOTIDE SEQUENCE [LARGE SCALE GENOMIC DNA]</scope>
</reference>
<dbReference type="GO" id="GO:0005634">
    <property type="term" value="C:nucleus"/>
    <property type="evidence" value="ECO:0007669"/>
    <property type="project" value="UniProtKB-SubCell"/>
</dbReference>
<feature type="compositionally biased region" description="Polar residues" evidence="6">
    <location>
        <begin position="1160"/>
        <end position="1171"/>
    </location>
</feature>
<dbReference type="PANTHER" id="PTHR15491">
    <property type="match status" value="1"/>
</dbReference>
<keyword evidence="9" id="KW-1185">Reference proteome</keyword>
<feature type="compositionally biased region" description="Basic and acidic residues" evidence="6">
    <location>
        <begin position="2962"/>
        <end position="2974"/>
    </location>
</feature>
<feature type="region of interest" description="Disordered" evidence="6">
    <location>
        <begin position="404"/>
        <end position="467"/>
    </location>
</feature>
<feature type="compositionally biased region" description="Basic and acidic residues" evidence="6">
    <location>
        <begin position="2363"/>
        <end position="2373"/>
    </location>
</feature>
<feature type="region of interest" description="Disordered" evidence="6">
    <location>
        <begin position="330"/>
        <end position="392"/>
    </location>
</feature>
<dbReference type="SMART" id="SM00451">
    <property type="entry name" value="ZnF_U1"/>
    <property type="match status" value="2"/>
</dbReference>
<evidence type="ECO:0000256" key="5">
    <source>
        <dbReference type="ARBA" id="ARBA00023242"/>
    </source>
</evidence>
<keyword evidence="5" id="KW-0539">Nucleus</keyword>
<feature type="compositionally biased region" description="Low complexity" evidence="6">
    <location>
        <begin position="788"/>
        <end position="803"/>
    </location>
</feature>
<feature type="compositionally biased region" description="Basic and acidic residues" evidence="6">
    <location>
        <begin position="1082"/>
        <end position="1097"/>
    </location>
</feature>
<feature type="region of interest" description="Disordered" evidence="6">
    <location>
        <begin position="480"/>
        <end position="564"/>
    </location>
</feature>
<feature type="region of interest" description="Disordered" evidence="6">
    <location>
        <begin position="2735"/>
        <end position="3116"/>
    </location>
</feature>
<dbReference type="InterPro" id="IPR026811">
    <property type="entry name" value="CIZ1"/>
</dbReference>
<keyword evidence="2" id="KW-0479">Metal-binding</keyword>
<feature type="compositionally biased region" description="Basic and acidic residues" evidence="6">
    <location>
        <begin position="2441"/>
        <end position="2451"/>
    </location>
</feature>
<feature type="domain" description="Matrin-type" evidence="7">
    <location>
        <begin position="3141"/>
        <end position="3172"/>
    </location>
</feature>
<dbReference type="InterPro" id="IPR000690">
    <property type="entry name" value="Matrin/U1-C_Znf_C2H2"/>
</dbReference>
<feature type="compositionally biased region" description="Basic residues" evidence="6">
    <location>
        <begin position="902"/>
        <end position="911"/>
    </location>
</feature>
<evidence type="ECO:0000313" key="8">
    <source>
        <dbReference type="Ensembl" id="ENSTRUP00000048003.2"/>
    </source>
</evidence>
<dbReference type="InParanoid" id="A0A3B5K3U9"/>
<evidence type="ECO:0000256" key="4">
    <source>
        <dbReference type="ARBA" id="ARBA00022833"/>
    </source>
</evidence>
<feature type="region of interest" description="Disordered" evidence="6">
    <location>
        <begin position="1947"/>
        <end position="1985"/>
    </location>
</feature>
<dbReference type="InterPro" id="IPR003604">
    <property type="entry name" value="Matrin/U1-like-C_Znf_C2H2"/>
</dbReference>
<feature type="compositionally biased region" description="Basic and acidic residues" evidence="6">
    <location>
        <begin position="2303"/>
        <end position="2320"/>
    </location>
</feature>
<feature type="compositionally biased region" description="Low complexity" evidence="6">
    <location>
        <begin position="2481"/>
        <end position="2491"/>
    </location>
</feature>
<feature type="compositionally biased region" description="Basic and acidic residues" evidence="6">
    <location>
        <begin position="438"/>
        <end position="448"/>
    </location>
</feature>
<dbReference type="InterPro" id="IPR012677">
    <property type="entry name" value="Nucleotide-bd_a/b_plait_sf"/>
</dbReference>
<feature type="region of interest" description="Disordered" evidence="6">
    <location>
        <begin position="1082"/>
        <end position="1110"/>
    </location>
</feature>
<feature type="compositionally biased region" description="Low complexity" evidence="6">
    <location>
        <begin position="555"/>
        <end position="564"/>
    </location>
</feature>
<feature type="compositionally biased region" description="Basic residues" evidence="6">
    <location>
        <begin position="2998"/>
        <end position="3020"/>
    </location>
</feature>
<reference evidence="8" key="3">
    <citation type="submission" date="2025-09" db="UniProtKB">
        <authorList>
            <consortium name="Ensembl"/>
        </authorList>
    </citation>
    <scope>IDENTIFICATION</scope>
</reference>
<feature type="compositionally biased region" description="Basic and acidic residues" evidence="6">
    <location>
        <begin position="1172"/>
        <end position="1189"/>
    </location>
</feature>
<dbReference type="OMA" id="PQTRMAF"/>
<dbReference type="InterPro" id="IPR018247">
    <property type="entry name" value="EF_Hand_1_Ca_BS"/>
</dbReference>
<feature type="compositionally biased region" description="Basic and acidic residues" evidence="6">
    <location>
        <begin position="1244"/>
        <end position="1265"/>
    </location>
</feature>
<feature type="compositionally biased region" description="Basic and acidic residues" evidence="6">
    <location>
        <begin position="2890"/>
        <end position="2901"/>
    </location>
</feature>
<dbReference type="GO" id="GO:0003676">
    <property type="term" value="F:nucleic acid binding"/>
    <property type="evidence" value="ECO:0007669"/>
    <property type="project" value="InterPro"/>
</dbReference>
<feature type="compositionally biased region" description="Acidic residues" evidence="6">
    <location>
        <begin position="2211"/>
        <end position="2225"/>
    </location>
</feature>
<dbReference type="GeneID" id="101076575"/>
<comment type="subcellular location">
    <subcellularLocation>
        <location evidence="1">Nucleus</location>
    </subcellularLocation>
</comment>
<dbReference type="GO" id="GO:0008270">
    <property type="term" value="F:zinc ion binding"/>
    <property type="evidence" value="ECO:0007669"/>
    <property type="project" value="UniProtKB-KW"/>
</dbReference>
<proteinExistence type="predicted"/>
<feature type="compositionally biased region" description="Basic and acidic residues" evidence="6">
    <location>
        <begin position="851"/>
        <end position="863"/>
    </location>
</feature>
<feature type="compositionally biased region" description="Basic and acidic residues" evidence="6">
    <location>
        <begin position="355"/>
        <end position="373"/>
    </location>
</feature>
<feature type="compositionally biased region" description="Basic and acidic residues" evidence="6">
    <location>
        <begin position="731"/>
        <end position="755"/>
    </location>
</feature>
<evidence type="ECO:0000256" key="6">
    <source>
        <dbReference type="SAM" id="MobiDB-lite"/>
    </source>
</evidence>
<feature type="region of interest" description="Disordered" evidence="6">
    <location>
        <begin position="1"/>
        <end position="84"/>
    </location>
</feature>
<feature type="compositionally biased region" description="Basic and acidic residues" evidence="6">
    <location>
        <begin position="870"/>
        <end position="879"/>
    </location>
</feature>
<dbReference type="RefSeq" id="XP_029696029.1">
    <property type="nucleotide sequence ID" value="XM_029840169.1"/>
</dbReference>
<feature type="compositionally biased region" description="Basic and acidic residues" evidence="6">
    <location>
        <begin position="1295"/>
        <end position="1304"/>
    </location>
</feature>
<feature type="region of interest" description="Disordered" evidence="6">
    <location>
        <begin position="271"/>
        <end position="310"/>
    </location>
</feature>
<feature type="compositionally biased region" description="Low complexity" evidence="6">
    <location>
        <begin position="502"/>
        <end position="530"/>
    </location>
</feature>
<feature type="compositionally biased region" description="Acidic residues" evidence="6">
    <location>
        <begin position="2796"/>
        <end position="2812"/>
    </location>
</feature>
<dbReference type="KEGG" id="tru:101076575"/>
<dbReference type="OrthoDB" id="10072641at2759"/>
<dbReference type="PROSITE" id="PS50171">
    <property type="entry name" value="ZF_MATRIN"/>
    <property type="match status" value="1"/>
</dbReference>
<dbReference type="GeneTree" id="ENSGT00990000203723"/>
<feature type="compositionally biased region" description="Basic and acidic residues" evidence="6">
    <location>
        <begin position="2614"/>
        <end position="2631"/>
    </location>
</feature>
<evidence type="ECO:0000256" key="2">
    <source>
        <dbReference type="ARBA" id="ARBA00022723"/>
    </source>
</evidence>
<feature type="region of interest" description="Disordered" evidence="6">
    <location>
        <begin position="730"/>
        <end position="941"/>
    </location>
</feature>
<dbReference type="Ensembl" id="ENSTRUT00000052618.2">
    <property type="protein sequence ID" value="ENSTRUP00000048003.2"/>
    <property type="gene ID" value="ENSTRUG00000022157.2"/>
</dbReference>
<feature type="compositionally biased region" description="Low complexity" evidence="6">
    <location>
        <begin position="1964"/>
        <end position="1974"/>
    </location>
</feature>
<feature type="compositionally biased region" description="Polar residues" evidence="6">
    <location>
        <begin position="1216"/>
        <end position="1243"/>
    </location>
</feature>